<dbReference type="AlphaFoldDB" id="A0A815GLH9"/>
<proteinExistence type="predicted"/>
<gene>
    <name evidence="2" type="ORF">GPM918_LOCUS30462</name>
    <name evidence="3" type="ORF">SRO942_LOCUS31080</name>
</gene>
<dbReference type="EMBL" id="CAJOBC010059236">
    <property type="protein sequence ID" value="CAF4203483.1"/>
    <property type="molecule type" value="Genomic_DNA"/>
</dbReference>
<accession>A0A815GLH9</accession>
<evidence type="ECO:0000313" key="2">
    <source>
        <dbReference type="EMBL" id="CAF1341674.1"/>
    </source>
</evidence>
<dbReference type="Proteomes" id="UP000663829">
    <property type="component" value="Unassembled WGS sequence"/>
</dbReference>
<dbReference type="Proteomes" id="UP000681722">
    <property type="component" value="Unassembled WGS sequence"/>
</dbReference>
<keyword evidence="4" id="KW-1185">Reference proteome</keyword>
<sequence>MYRLGYPKPNTQVFGWVWVTNITHDADRIVNIVVDPKDDRTFGYSYQPASSNNDGSYQFWAFKTEKPAKNTSIVSALREITREEQETKFLSPNAVDDPLNSKPEELQQPPKGSTKDFSEVGVRQKRRKLTESNDQLDEFTESNGITVNQ</sequence>
<comment type="caution">
    <text evidence="2">The sequence shown here is derived from an EMBL/GenBank/DDBJ whole genome shotgun (WGS) entry which is preliminary data.</text>
</comment>
<evidence type="ECO:0000313" key="3">
    <source>
        <dbReference type="EMBL" id="CAF4203483.1"/>
    </source>
</evidence>
<dbReference type="EMBL" id="CAJNOQ010014445">
    <property type="protein sequence ID" value="CAF1341674.1"/>
    <property type="molecule type" value="Genomic_DNA"/>
</dbReference>
<evidence type="ECO:0000313" key="4">
    <source>
        <dbReference type="Proteomes" id="UP000663829"/>
    </source>
</evidence>
<protein>
    <submittedName>
        <fullName evidence="2">Uncharacterized protein</fullName>
    </submittedName>
</protein>
<feature type="region of interest" description="Disordered" evidence="1">
    <location>
        <begin position="85"/>
        <end position="149"/>
    </location>
</feature>
<feature type="non-terminal residue" evidence="2">
    <location>
        <position position="149"/>
    </location>
</feature>
<reference evidence="2" key="1">
    <citation type="submission" date="2021-02" db="EMBL/GenBank/DDBJ databases">
        <authorList>
            <person name="Nowell W R."/>
        </authorList>
    </citation>
    <scope>NUCLEOTIDE SEQUENCE</scope>
</reference>
<name>A0A815GLH9_9BILA</name>
<evidence type="ECO:0000256" key="1">
    <source>
        <dbReference type="SAM" id="MobiDB-lite"/>
    </source>
</evidence>
<organism evidence="2 4">
    <name type="scientific">Didymodactylos carnosus</name>
    <dbReference type="NCBI Taxonomy" id="1234261"/>
    <lineage>
        <taxon>Eukaryota</taxon>
        <taxon>Metazoa</taxon>
        <taxon>Spiralia</taxon>
        <taxon>Gnathifera</taxon>
        <taxon>Rotifera</taxon>
        <taxon>Eurotatoria</taxon>
        <taxon>Bdelloidea</taxon>
        <taxon>Philodinida</taxon>
        <taxon>Philodinidae</taxon>
        <taxon>Didymodactylos</taxon>
    </lineage>
</organism>